<reference evidence="1 2" key="1">
    <citation type="submission" date="2019-04" db="EMBL/GenBank/DDBJ databases">
        <authorList>
            <person name="Grouzdev D.S."/>
            <person name="Nazina T.N."/>
        </authorList>
    </citation>
    <scope>NUCLEOTIDE SEQUENCE [LARGE SCALE GENOMIC DNA]</scope>
    <source>
        <strain evidence="1 2">SHC 3-19</strain>
    </source>
</reference>
<accession>A0A5R9PCL7</accession>
<evidence type="ECO:0000313" key="1">
    <source>
        <dbReference type="EMBL" id="TLX20773.1"/>
    </source>
</evidence>
<gene>
    <name evidence="1" type="ORF">E5S66_13305</name>
</gene>
<organism evidence="1 2">
    <name type="scientific">Thermomonas fusca</name>
    <dbReference type="NCBI Taxonomy" id="215690"/>
    <lineage>
        <taxon>Bacteria</taxon>
        <taxon>Pseudomonadati</taxon>
        <taxon>Pseudomonadota</taxon>
        <taxon>Gammaproteobacteria</taxon>
        <taxon>Lysobacterales</taxon>
        <taxon>Lysobacteraceae</taxon>
        <taxon>Thermomonas</taxon>
    </lineage>
</organism>
<keyword evidence="2" id="KW-1185">Reference proteome</keyword>
<evidence type="ECO:0000313" key="2">
    <source>
        <dbReference type="Proteomes" id="UP000308508"/>
    </source>
</evidence>
<sequence>MSRQAPRLEGVPGTEAIGSKRGYYYQDVATALAWAQLRDGETLVVEVAEDLAVVRGDGAEIHQLKHLAAPTTLNSALEFLDRVVELRERNPGKRLAFVYRTTGRIGAEKKRTHRPAGKAGLSYWGDVQKLGIDPLPLIAVLKALAPAKSRLHSFLTAKSADEILAELIVPITWATSEPDTSRLRLQLEERLSEIAHHDHRLPWGEGRRLLSAVIDAATRVSTDATGSRQLSYVGLQTLLEEETRKSLPHRDYQQLLEAAALAENPPTEQVNADVERRLARLKAVRFFPEAKPADLARRLATDVRDGGTCQLGGKALRALALSWCARVLSDVDHDFAAALLSEAKVLSPQSHVTLIEALLLSKKDVAKARKLIVDERAGPAQTIRYALARREDISEGLRWIETVGLTPAHLDADGSCLVLGDMVKQGRWDEALKWLDRIQAEAFDACPALLWVGANVLVAHSVAPQLRTIVLGGPPVANELPLMDRAETLILRRRSAAMFRRFYSAAQRLEISDTAALALEYCLWLQLQDRTTATAAAAEVLQHWNAVGTEEHARWVPLALAANLGIDQKELAQKIDQRAATYGALNMNDARARVALLLAQRPGDSIDQWPAIREHIRPYFHQGFLENFEVQALALSGRQADAAMALANATDLPDVVRQRLALEITGAVDEAATSPRFQ</sequence>
<dbReference type="AlphaFoldDB" id="A0A5R9PCL7"/>
<dbReference type="EMBL" id="SROY01000008">
    <property type="protein sequence ID" value="TLX20773.1"/>
    <property type="molecule type" value="Genomic_DNA"/>
</dbReference>
<proteinExistence type="predicted"/>
<protein>
    <submittedName>
        <fullName evidence="1">Uncharacterized protein</fullName>
    </submittedName>
</protein>
<dbReference type="RefSeq" id="WP_138349993.1">
    <property type="nucleotide sequence ID" value="NZ_SROY01000008.1"/>
</dbReference>
<name>A0A5R9PCL7_9GAMM</name>
<comment type="caution">
    <text evidence="1">The sequence shown here is derived from an EMBL/GenBank/DDBJ whole genome shotgun (WGS) entry which is preliminary data.</text>
</comment>
<dbReference type="Proteomes" id="UP000308508">
    <property type="component" value="Unassembled WGS sequence"/>
</dbReference>